<dbReference type="AlphaFoldDB" id="A0A419ENW2"/>
<name>A0A419ENW2_9BACT</name>
<organism evidence="1 2">
    <name type="scientific">Candidatus Abyssobacteria bacterium SURF_17</name>
    <dbReference type="NCBI Taxonomy" id="2093361"/>
    <lineage>
        <taxon>Bacteria</taxon>
        <taxon>Pseudomonadati</taxon>
        <taxon>Candidatus Hydrogenedentota</taxon>
        <taxon>Candidatus Abyssobacteria</taxon>
    </lineage>
</organism>
<sequence>MKSFFFIIPAEAGIHFISTSPQSTSTRIMTRIHCCPRQVFFTAKAQRGAEKRLTDRSEVFHVFQAKTAIARALRVLLRVAETIRPMSRSEWLILIIFC</sequence>
<protein>
    <submittedName>
        <fullName evidence="1">Uncharacterized protein</fullName>
    </submittedName>
</protein>
<proteinExistence type="predicted"/>
<dbReference type="EMBL" id="QZKI01000141">
    <property type="protein sequence ID" value="RJP64384.1"/>
    <property type="molecule type" value="Genomic_DNA"/>
</dbReference>
<comment type="caution">
    <text evidence="1">The sequence shown here is derived from an EMBL/GenBank/DDBJ whole genome shotgun (WGS) entry which is preliminary data.</text>
</comment>
<reference evidence="1 2" key="1">
    <citation type="journal article" date="2017" name="ISME J.">
        <title>Energy and carbon metabolisms in a deep terrestrial subsurface fluid microbial community.</title>
        <authorList>
            <person name="Momper L."/>
            <person name="Jungbluth S.P."/>
            <person name="Lee M.D."/>
            <person name="Amend J.P."/>
        </authorList>
    </citation>
    <scope>NUCLEOTIDE SEQUENCE [LARGE SCALE GENOMIC DNA]</scope>
    <source>
        <strain evidence="1">SURF_17</strain>
    </source>
</reference>
<dbReference type="Proteomes" id="UP000285961">
    <property type="component" value="Unassembled WGS sequence"/>
</dbReference>
<evidence type="ECO:0000313" key="1">
    <source>
        <dbReference type="EMBL" id="RJP64384.1"/>
    </source>
</evidence>
<evidence type="ECO:0000313" key="2">
    <source>
        <dbReference type="Proteomes" id="UP000285961"/>
    </source>
</evidence>
<gene>
    <name evidence="1" type="ORF">C4532_19345</name>
</gene>
<accession>A0A419ENW2</accession>